<comment type="caution">
    <text evidence="1">The sequence shown here is derived from an EMBL/GenBank/DDBJ whole genome shotgun (WGS) entry which is preliminary data.</text>
</comment>
<sequence>MDLLTTRSVPEAAEITVYGDTEVAMFAALWLAEQGRDVTLSSPGDSPGADTNDMERDRLCQLLESSGVTIRTGQVPPEKGAVVWAQDRRADDALAASANRDTVRVIGTRARGGRMYEATQSGFWTASTL</sequence>
<evidence type="ECO:0000313" key="2">
    <source>
        <dbReference type="Proteomes" id="UP000633136"/>
    </source>
</evidence>
<dbReference type="RefSeq" id="WP_229658977.1">
    <property type="nucleotide sequence ID" value="NZ_BMIS01000011.1"/>
</dbReference>
<reference evidence="1" key="2">
    <citation type="submission" date="2020-09" db="EMBL/GenBank/DDBJ databases">
        <authorList>
            <person name="Sun Q."/>
            <person name="Zhou Y."/>
        </authorList>
    </citation>
    <scope>NUCLEOTIDE SEQUENCE</scope>
    <source>
        <strain evidence="1">CGMCC 1.15388</strain>
    </source>
</reference>
<proteinExistence type="predicted"/>
<dbReference type="Proteomes" id="UP000633136">
    <property type="component" value="Unassembled WGS sequence"/>
</dbReference>
<organism evidence="1 2">
    <name type="scientific">Nesterenkonia cremea</name>
    <dbReference type="NCBI Taxonomy" id="1882340"/>
    <lineage>
        <taxon>Bacteria</taxon>
        <taxon>Bacillati</taxon>
        <taxon>Actinomycetota</taxon>
        <taxon>Actinomycetes</taxon>
        <taxon>Micrococcales</taxon>
        <taxon>Micrococcaceae</taxon>
        <taxon>Nesterenkonia</taxon>
    </lineage>
</organism>
<gene>
    <name evidence="1" type="ORF">GCM10011401_22150</name>
</gene>
<dbReference type="EMBL" id="BMIS01000011">
    <property type="protein sequence ID" value="GGE74487.1"/>
    <property type="molecule type" value="Genomic_DNA"/>
</dbReference>
<reference evidence="1" key="1">
    <citation type="journal article" date="2014" name="Int. J. Syst. Evol. Microbiol.">
        <title>Complete genome sequence of Corynebacterium casei LMG S-19264T (=DSM 44701T), isolated from a smear-ripened cheese.</title>
        <authorList>
            <consortium name="US DOE Joint Genome Institute (JGI-PGF)"/>
            <person name="Walter F."/>
            <person name="Albersmeier A."/>
            <person name="Kalinowski J."/>
            <person name="Ruckert C."/>
        </authorList>
    </citation>
    <scope>NUCLEOTIDE SEQUENCE</scope>
    <source>
        <strain evidence="1">CGMCC 1.15388</strain>
    </source>
</reference>
<keyword evidence="2" id="KW-1185">Reference proteome</keyword>
<name>A0A917ER62_9MICC</name>
<accession>A0A917ER62</accession>
<dbReference type="InterPro" id="IPR036188">
    <property type="entry name" value="FAD/NAD-bd_sf"/>
</dbReference>
<dbReference type="SUPFAM" id="SSF51905">
    <property type="entry name" value="FAD/NAD(P)-binding domain"/>
    <property type="match status" value="1"/>
</dbReference>
<dbReference type="Gene3D" id="3.50.50.60">
    <property type="entry name" value="FAD/NAD(P)-binding domain"/>
    <property type="match status" value="1"/>
</dbReference>
<protein>
    <submittedName>
        <fullName evidence="1">Uncharacterized protein</fullName>
    </submittedName>
</protein>
<dbReference type="AlphaFoldDB" id="A0A917ER62"/>
<evidence type="ECO:0000313" key="1">
    <source>
        <dbReference type="EMBL" id="GGE74487.1"/>
    </source>
</evidence>